<evidence type="ECO:0000256" key="3">
    <source>
        <dbReference type="ARBA" id="ARBA00022989"/>
    </source>
</evidence>
<accession>A0ABV7YX26</accession>
<feature type="transmembrane region" description="Helical" evidence="5">
    <location>
        <begin position="56"/>
        <end position="79"/>
    </location>
</feature>
<evidence type="ECO:0000256" key="4">
    <source>
        <dbReference type="ARBA" id="ARBA00023136"/>
    </source>
</evidence>
<evidence type="ECO:0000256" key="1">
    <source>
        <dbReference type="ARBA" id="ARBA00004127"/>
    </source>
</evidence>
<dbReference type="Proteomes" id="UP001595616">
    <property type="component" value="Unassembled WGS sequence"/>
</dbReference>
<evidence type="ECO:0000313" key="7">
    <source>
        <dbReference type="EMBL" id="MFC3810478.1"/>
    </source>
</evidence>
<evidence type="ECO:0000259" key="6">
    <source>
        <dbReference type="Pfam" id="PF02656"/>
    </source>
</evidence>
<keyword evidence="4 5" id="KW-0472">Membrane</keyword>
<organism evidence="7 8">
    <name type="scientific">Lacihabitans lacunae</name>
    <dbReference type="NCBI Taxonomy" id="1028214"/>
    <lineage>
        <taxon>Bacteria</taxon>
        <taxon>Pseudomonadati</taxon>
        <taxon>Bacteroidota</taxon>
        <taxon>Cytophagia</taxon>
        <taxon>Cytophagales</taxon>
        <taxon>Leadbetterellaceae</taxon>
        <taxon>Lacihabitans</taxon>
    </lineage>
</organism>
<gene>
    <name evidence="7" type="ORF">ACFOOI_07435</name>
</gene>
<evidence type="ECO:0000313" key="8">
    <source>
        <dbReference type="Proteomes" id="UP001595616"/>
    </source>
</evidence>
<sequence length="100" mass="11781">MTENKINKDLLLRENLALQRTTLANQATFLSFLRTSLYFAIAALSAENLLKIEHHLYVEILLFSISLFIFIYGIANYYVHRKRIIQSRIHVGDYKTEYLK</sequence>
<comment type="caution">
    <text evidence="7">The sequence shown here is derived from an EMBL/GenBank/DDBJ whole genome shotgun (WGS) entry which is preliminary data.</text>
</comment>
<keyword evidence="8" id="KW-1185">Reference proteome</keyword>
<dbReference type="InterPro" id="IPR003807">
    <property type="entry name" value="DUF202"/>
</dbReference>
<keyword evidence="3 5" id="KW-1133">Transmembrane helix</keyword>
<keyword evidence="2 5" id="KW-0812">Transmembrane</keyword>
<dbReference type="EMBL" id="JBHRYQ010000001">
    <property type="protein sequence ID" value="MFC3810478.1"/>
    <property type="molecule type" value="Genomic_DNA"/>
</dbReference>
<dbReference type="RefSeq" id="WP_379836660.1">
    <property type="nucleotide sequence ID" value="NZ_JBHRYQ010000001.1"/>
</dbReference>
<comment type="subcellular location">
    <subcellularLocation>
        <location evidence="1">Endomembrane system</location>
        <topology evidence="1">Multi-pass membrane protein</topology>
    </subcellularLocation>
</comment>
<feature type="domain" description="DUF202" evidence="6">
    <location>
        <begin position="20"/>
        <end position="82"/>
    </location>
</feature>
<dbReference type="Pfam" id="PF02656">
    <property type="entry name" value="DUF202"/>
    <property type="match status" value="1"/>
</dbReference>
<reference evidence="8" key="1">
    <citation type="journal article" date="2019" name="Int. J. Syst. Evol. Microbiol.">
        <title>The Global Catalogue of Microorganisms (GCM) 10K type strain sequencing project: providing services to taxonomists for standard genome sequencing and annotation.</title>
        <authorList>
            <consortium name="The Broad Institute Genomics Platform"/>
            <consortium name="The Broad Institute Genome Sequencing Center for Infectious Disease"/>
            <person name="Wu L."/>
            <person name="Ma J."/>
        </authorList>
    </citation>
    <scope>NUCLEOTIDE SEQUENCE [LARGE SCALE GENOMIC DNA]</scope>
    <source>
        <strain evidence="8">CECT 7956</strain>
    </source>
</reference>
<evidence type="ECO:0000256" key="5">
    <source>
        <dbReference type="SAM" id="Phobius"/>
    </source>
</evidence>
<evidence type="ECO:0000256" key="2">
    <source>
        <dbReference type="ARBA" id="ARBA00022692"/>
    </source>
</evidence>
<feature type="transmembrane region" description="Helical" evidence="5">
    <location>
        <begin position="21"/>
        <end position="44"/>
    </location>
</feature>
<proteinExistence type="predicted"/>
<protein>
    <submittedName>
        <fullName evidence="7">DUF202 domain-containing protein</fullName>
    </submittedName>
</protein>
<name>A0ABV7YX26_9BACT</name>